<comment type="caution">
    <text evidence="8">The sequence shown here is derived from an EMBL/GenBank/DDBJ whole genome shotgun (WGS) entry which is preliminary data.</text>
</comment>
<feature type="chain" id="PRO_5035303319" description="Pro-corazonin" evidence="7">
    <location>
        <begin position="26"/>
        <end position="104"/>
    </location>
</feature>
<sequence length="104" mass="11478">MVKMYSQTLVMVVVVVVFAVTLAAAQTFQYSRGWTNGRKRSDPNVGVTELLADPPRRLSAHSHPHPPTHTSQERLRALEAGLNAVLKANSINFPGGDEEYYAEN</sequence>
<evidence type="ECO:0000256" key="2">
    <source>
        <dbReference type="ARBA" id="ARBA00009635"/>
    </source>
</evidence>
<gene>
    <name evidence="8" type="primary">Crz-L3</name>
    <name evidence="8" type="ORF">Hamer_G020804</name>
</gene>
<accession>A0A8J5JTN7</accession>
<dbReference type="GO" id="GO:0005576">
    <property type="term" value="C:extracellular region"/>
    <property type="evidence" value="ECO:0007669"/>
    <property type="project" value="UniProtKB-SubCell"/>
</dbReference>
<evidence type="ECO:0000256" key="6">
    <source>
        <dbReference type="SAM" id="MobiDB-lite"/>
    </source>
</evidence>
<proteinExistence type="inferred from homology"/>
<keyword evidence="9" id="KW-1185">Reference proteome</keyword>
<dbReference type="EMBL" id="JAHLQT010026066">
    <property type="protein sequence ID" value="KAG7163890.1"/>
    <property type="molecule type" value="Genomic_DNA"/>
</dbReference>
<comment type="subcellular location">
    <subcellularLocation>
        <location evidence="1">Secreted</location>
    </subcellularLocation>
</comment>
<name>A0A8J5JTN7_HOMAM</name>
<evidence type="ECO:0000256" key="4">
    <source>
        <dbReference type="ARBA" id="ARBA00022525"/>
    </source>
</evidence>
<organism evidence="8 9">
    <name type="scientific">Homarus americanus</name>
    <name type="common">American lobster</name>
    <dbReference type="NCBI Taxonomy" id="6706"/>
    <lineage>
        <taxon>Eukaryota</taxon>
        <taxon>Metazoa</taxon>
        <taxon>Ecdysozoa</taxon>
        <taxon>Arthropoda</taxon>
        <taxon>Crustacea</taxon>
        <taxon>Multicrustacea</taxon>
        <taxon>Malacostraca</taxon>
        <taxon>Eumalacostraca</taxon>
        <taxon>Eucarida</taxon>
        <taxon>Decapoda</taxon>
        <taxon>Pleocyemata</taxon>
        <taxon>Astacidea</taxon>
        <taxon>Nephropoidea</taxon>
        <taxon>Nephropidae</taxon>
        <taxon>Homarus</taxon>
    </lineage>
</organism>
<evidence type="ECO:0000256" key="5">
    <source>
        <dbReference type="ARBA" id="ARBA00022729"/>
    </source>
</evidence>
<reference evidence="8" key="1">
    <citation type="journal article" date="2021" name="Sci. Adv.">
        <title>The American lobster genome reveals insights on longevity, neural, and immune adaptations.</title>
        <authorList>
            <person name="Polinski J.M."/>
            <person name="Zimin A.V."/>
            <person name="Clark K.F."/>
            <person name="Kohn A.B."/>
            <person name="Sadowski N."/>
            <person name="Timp W."/>
            <person name="Ptitsyn A."/>
            <person name="Khanna P."/>
            <person name="Romanova D.Y."/>
            <person name="Williams P."/>
            <person name="Greenwood S.J."/>
            <person name="Moroz L.L."/>
            <person name="Walt D.R."/>
            <person name="Bodnar A.G."/>
        </authorList>
    </citation>
    <scope>NUCLEOTIDE SEQUENCE</scope>
    <source>
        <strain evidence="8">GMGI-L3</strain>
    </source>
</reference>
<evidence type="ECO:0000256" key="7">
    <source>
        <dbReference type="SAM" id="SignalP"/>
    </source>
</evidence>
<keyword evidence="4" id="KW-0964">Secreted</keyword>
<dbReference type="GO" id="GO:0045823">
    <property type="term" value="P:positive regulation of heart contraction"/>
    <property type="evidence" value="ECO:0007669"/>
    <property type="project" value="InterPro"/>
</dbReference>
<dbReference type="Pfam" id="PF17308">
    <property type="entry name" value="Corazonin"/>
    <property type="match status" value="1"/>
</dbReference>
<protein>
    <recommendedName>
        <fullName evidence="3">Pro-corazonin</fullName>
    </recommendedName>
</protein>
<dbReference type="Proteomes" id="UP000747542">
    <property type="component" value="Unassembled WGS sequence"/>
</dbReference>
<evidence type="ECO:0000256" key="1">
    <source>
        <dbReference type="ARBA" id="ARBA00004613"/>
    </source>
</evidence>
<comment type="similarity">
    <text evidence="2">Belongs to the corazonin family.</text>
</comment>
<dbReference type="GO" id="GO:0071858">
    <property type="term" value="F:corazonin receptor binding"/>
    <property type="evidence" value="ECO:0007669"/>
    <property type="project" value="InterPro"/>
</dbReference>
<evidence type="ECO:0000256" key="3">
    <source>
        <dbReference type="ARBA" id="ARBA00014144"/>
    </source>
</evidence>
<evidence type="ECO:0000313" key="8">
    <source>
        <dbReference type="EMBL" id="KAG7163890.1"/>
    </source>
</evidence>
<evidence type="ECO:0000313" key="9">
    <source>
        <dbReference type="Proteomes" id="UP000747542"/>
    </source>
</evidence>
<feature type="region of interest" description="Disordered" evidence="6">
    <location>
        <begin position="54"/>
        <end position="73"/>
    </location>
</feature>
<feature type="signal peptide" evidence="7">
    <location>
        <begin position="1"/>
        <end position="25"/>
    </location>
</feature>
<keyword evidence="5 7" id="KW-0732">Signal</keyword>
<dbReference type="AlphaFoldDB" id="A0A8J5JTN7"/>
<dbReference type="InterPro" id="IPR020190">
    <property type="entry name" value="Procorazonin"/>
</dbReference>